<evidence type="ECO:0000256" key="2">
    <source>
        <dbReference type="ARBA" id="ARBA00023015"/>
    </source>
</evidence>
<evidence type="ECO:0000256" key="3">
    <source>
        <dbReference type="ARBA" id="ARBA00023082"/>
    </source>
</evidence>
<comment type="similarity">
    <text evidence="1">Belongs to the sigma-70 factor family. ECF subfamily.</text>
</comment>
<dbReference type="Gene3D" id="1.10.10.10">
    <property type="entry name" value="Winged helix-like DNA-binding domain superfamily/Winged helix DNA-binding domain"/>
    <property type="match status" value="1"/>
</dbReference>
<dbReference type="InterPro" id="IPR039425">
    <property type="entry name" value="RNA_pol_sigma-70-like"/>
</dbReference>
<evidence type="ECO:0000313" key="9">
    <source>
        <dbReference type="Proteomes" id="UP000218767"/>
    </source>
</evidence>
<sequence length="195" mass="22927">MRALYLQAIDQHRHRVLSFAHYSLRVREDAEDVTQEVFIKLWQHWQKIDHEKLGAWLMRVAHNSVIDHVRKQRPQQTNLDQYAQVEDQVGEESDVTHLDQHHFKSQLQSAIKSLEDPFRSIVIMRDIQGMSYEEIQGSLELSASQVKVYLHRARRKLRENSKLRQLFEEQIADRSEVKKSIALVASNDKGNGHVQ</sequence>
<dbReference type="InterPro" id="IPR036388">
    <property type="entry name" value="WH-like_DNA-bd_sf"/>
</dbReference>
<dbReference type="SUPFAM" id="SSF88946">
    <property type="entry name" value="Sigma2 domain of RNA polymerase sigma factors"/>
    <property type="match status" value="1"/>
</dbReference>
<keyword evidence="2" id="KW-0805">Transcription regulation</keyword>
<evidence type="ECO:0000256" key="1">
    <source>
        <dbReference type="ARBA" id="ARBA00010641"/>
    </source>
</evidence>
<dbReference type="GO" id="GO:0003677">
    <property type="term" value="F:DNA binding"/>
    <property type="evidence" value="ECO:0007669"/>
    <property type="project" value="UniProtKB-KW"/>
</dbReference>
<evidence type="ECO:0000256" key="5">
    <source>
        <dbReference type="ARBA" id="ARBA00023163"/>
    </source>
</evidence>
<dbReference type="InterPro" id="IPR013249">
    <property type="entry name" value="RNA_pol_sigma70_r4_t2"/>
</dbReference>
<dbReference type="NCBIfam" id="TIGR02937">
    <property type="entry name" value="sigma70-ECF"/>
    <property type="match status" value="1"/>
</dbReference>
<accession>A0A2A4X241</accession>
<evidence type="ECO:0000259" key="6">
    <source>
        <dbReference type="Pfam" id="PF04542"/>
    </source>
</evidence>
<name>A0A2A4X241_9GAMM</name>
<dbReference type="InterPro" id="IPR014284">
    <property type="entry name" value="RNA_pol_sigma-70_dom"/>
</dbReference>
<feature type="domain" description="RNA polymerase sigma-70 region 2" evidence="6">
    <location>
        <begin position="9"/>
        <end position="73"/>
    </location>
</feature>
<keyword evidence="5" id="KW-0804">Transcription</keyword>
<dbReference type="Pfam" id="PF08281">
    <property type="entry name" value="Sigma70_r4_2"/>
    <property type="match status" value="1"/>
</dbReference>
<evidence type="ECO:0000259" key="7">
    <source>
        <dbReference type="Pfam" id="PF08281"/>
    </source>
</evidence>
<keyword evidence="4" id="KW-0238">DNA-binding</keyword>
<dbReference type="EMBL" id="NVUL01000054">
    <property type="protein sequence ID" value="PCI76663.1"/>
    <property type="molecule type" value="Genomic_DNA"/>
</dbReference>
<dbReference type="InterPro" id="IPR013325">
    <property type="entry name" value="RNA_pol_sigma_r2"/>
</dbReference>
<dbReference type="CDD" id="cd06171">
    <property type="entry name" value="Sigma70_r4"/>
    <property type="match status" value="1"/>
</dbReference>
<evidence type="ECO:0008006" key="10">
    <source>
        <dbReference type="Google" id="ProtNLM"/>
    </source>
</evidence>
<dbReference type="PANTHER" id="PTHR43133:SF8">
    <property type="entry name" value="RNA POLYMERASE SIGMA FACTOR HI_1459-RELATED"/>
    <property type="match status" value="1"/>
</dbReference>
<evidence type="ECO:0000313" key="8">
    <source>
        <dbReference type="EMBL" id="PCI76663.1"/>
    </source>
</evidence>
<proteinExistence type="inferred from homology"/>
<feature type="domain" description="RNA polymerase sigma factor 70 region 4 type 2" evidence="7">
    <location>
        <begin position="106"/>
        <end position="157"/>
    </location>
</feature>
<organism evidence="8 9">
    <name type="scientific">SAR86 cluster bacterium</name>
    <dbReference type="NCBI Taxonomy" id="2030880"/>
    <lineage>
        <taxon>Bacteria</taxon>
        <taxon>Pseudomonadati</taxon>
        <taxon>Pseudomonadota</taxon>
        <taxon>Gammaproteobacteria</taxon>
        <taxon>SAR86 cluster</taxon>
    </lineage>
</organism>
<reference evidence="9" key="1">
    <citation type="submission" date="2017-08" db="EMBL/GenBank/DDBJ databases">
        <title>A dynamic microbial community with high functional redundancy inhabits the cold, oxic subseafloor aquifer.</title>
        <authorList>
            <person name="Tully B.J."/>
            <person name="Wheat C.G."/>
            <person name="Glazer B.T."/>
            <person name="Huber J.A."/>
        </authorList>
    </citation>
    <scope>NUCLEOTIDE SEQUENCE [LARGE SCALE GENOMIC DNA]</scope>
</reference>
<dbReference type="InterPro" id="IPR013324">
    <property type="entry name" value="RNA_pol_sigma_r3/r4-like"/>
</dbReference>
<dbReference type="PANTHER" id="PTHR43133">
    <property type="entry name" value="RNA POLYMERASE ECF-TYPE SIGMA FACTO"/>
    <property type="match status" value="1"/>
</dbReference>
<protein>
    <recommendedName>
        <fullName evidence="10">RNA polymerase subunit sigma-24</fullName>
    </recommendedName>
</protein>
<gene>
    <name evidence="8" type="ORF">COB20_10065</name>
</gene>
<keyword evidence="3" id="KW-0731">Sigma factor</keyword>
<dbReference type="Proteomes" id="UP000218767">
    <property type="component" value="Unassembled WGS sequence"/>
</dbReference>
<evidence type="ECO:0000256" key="4">
    <source>
        <dbReference type="ARBA" id="ARBA00023125"/>
    </source>
</evidence>
<dbReference type="GO" id="GO:0016987">
    <property type="term" value="F:sigma factor activity"/>
    <property type="evidence" value="ECO:0007669"/>
    <property type="project" value="UniProtKB-KW"/>
</dbReference>
<dbReference type="GO" id="GO:0006352">
    <property type="term" value="P:DNA-templated transcription initiation"/>
    <property type="evidence" value="ECO:0007669"/>
    <property type="project" value="InterPro"/>
</dbReference>
<dbReference type="Pfam" id="PF04542">
    <property type="entry name" value="Sigma70_r2"/>
    <property type="match status" value="1"/>
</dbReference>
<comment type="caution">
    <text evidence="8">The sequence shown here is derived from an EMBL/GenBank/DDBJ whole genome shotgun (WGS) entry which is preliminary data.</text>
</comment>
<dbReference type="Gene3D" id="1.10.1740.10">
    <property type="match status" value="1"/>
</dbReference>
<dbReference type="AlphaFoldDB" id="A0A2A4X241"/>
<dbReference type="SUPFAM" id="SSF88659">
    <property type="entry name" value="Sigma3 and sigma4 domains of RNA polymerase sigma factors"/>
    <property type="match status" value="1"/>
</dbReference>
<dbReference type="InterPro" id="IPR007627">
    <property type="entry name" value="RNA_pol_sigma70_r2"/>
</dbReference>